<reference evidence="3" key="1">
    <citation type="journal article" date="2019" name="Int. J. Syst. Evol. Microbiol.">
        <title>The Global Catalogue of Microorganisms (GCM) 10K type strain sequencing project: providing services to taxonomists for standard genome sequencing and annotation.</title>
        <authorList>
            <consortium name="The Broad Institute Genomics Platform"/>
            <consortium name="The Broad Institute Genome Sequencing Center for Infectious Disease"/>
            <person name="Wu L."/>
            <person name="Ma J."/>
        </authorList>
    </citation>
    <scope>NUCLEOTIDE SEQUENCE [LARGE SCALE GENOMIC DNA]</scope>
    <source>
        <strain evidence="3">CGMCC 1.16031</strain>
    </source>
</reference>
<accession>A0ABW1XL12</accession>
<proteinExistence type="predicted"/>
<comment type="caution">
    <text evidence="2">The sequence shown here is derived from an EMBL/GenBank/DDBJ whole genome shotgun (WGS) entry which is preliminary data.</text>
</comment>
<feature type="domain" description="Nucleotidyl transferase" evidence="1">
    <location>
        <begin position="3"/>
        <end position="225"/>
    </location>
</feature>
<dbReference type="Proteomes" id="UP001596364">
    <property type="component" value="Unassembled WGS sequence"/>
</dbReference>
<protein>
    <submittedName>
        <fullName evidence="2">Sugar phosphate nucleotidyltransferase</fullName>
    </submittedName>
</protein>
<dbReference type="SUPFAM" id="SSF53448">
    <property type="entry name" value="Nucleotide-diphospho-sugar transferases"/>
    <property type="match status" value="1"/>
</dbReference>
<dbReference type="Gene3D" id="3.90.550.10">
    <property type="entry name" value="Spore Coat Polysaccharide Biosynthesis Protein SpsA, Chain A"/>
    <property type="match status" value="1"/>
</dbReference>
<organism evidence="2 3">
    <name type="scientific">Pseudobowmanella zhangzhouensis</name>
    <dbReference type="NCBI Taxonomy" id="1537679"/>
    <lineage>
        <taxon>Bacteria</taxon>
        <taxon>Pseudomonadati</taxon>
        <taxon>Pseudomonadota</taxon>
        <taxon>Gammaproteobacteria</taxon>
        <taxon>Alteromonadales</taxon>
        <taxon>Alteromonadaceae</taxon>
    </lineage>
</organism>
<dbReference type="PANTHER" id="PTHR22572">
    <property type="entry name" value="SUGAR-1-PHOSPHATE GUANYL TRANSFERASE"/>
    <property type="match status" value="1"/>
</dbReference>
<evidence type="ECO:0000313" key="2">
    <source>
        <dbReference type="EMBL" id="MFC6439354.1"/>
    </source>
</evidence>
<dbReference type="EMBL" id="JBHSUS010000001">
    <property type="protein sequence ID" value="MFC6439354.1"/>
    <property type="molecule type" value="Genomic_DNA"/>
</dbReference>
<name>A0ABW1XL12_9ALTE</name>
<evidence type="ECO:0000259" key="1">
    <source>
        <dbReference type="Pfam" id="PF00483"/>
    </source>
</evidence>
<dbReference type="InterPro" id="IPR005835">
    <property type="entry name" value="NTP_transferase_dom"/>
</dbReference>
<sequence>MQAIILAGGLGSRLKPFTEVVPKPLLPLGEKSILEIQIERLRDHGVTQIFLAVNYKADYIESFLGNGERYGVELIYSRESKALGTCGPLSLIRDQITGPFVMMNGDILTKLDFSRFYQFGCDKDFALTVGTKIITTPFRFGDVKSSEDQLLSVTEKPELNFEIMAGIYFMTPKVFDYIPEDTYFGMDNLITTLLAQGQPIGRYLIREYWVDIGMIEDYEKAKKEYPLL</sequence>
<evidence type="ECO:0000313" key="3">
    <source>
        <dbReference type="Proteomes" id="UP001596364"/>
    </source>
</evidence>
<dbReference type="Pfam" id="PF00483">
    <property type="entry name" value="NTP_transferase"/>
    <property type="match status" value="1"/>
</dbReference>
<dbReference type="RefSeq" id="WP_131257353.1">
    <property type="nucleotide sequence ID" value="NZ_JBHSUS010000001.1"/>
</dbReference>
<dbReference type="InterPro" id="IPR050486">
    <property type="entry name" value="Mannose-1P_guanyltransferase"/>
</dbReference>
<gene>
    <name evidence="2" type="ORF">ACFP85_04220</name>
</gene>
<keyword evidence="3" id="KW-1185">Reference proteome</keyword>
<dbReference type="InterPro" id="IPR029044">
    <property type="entry name" value="Nucleotide-diphossugar_trans"/>
</dbReference>